<keyword evidence="2" id="KW-1185">Reference proteome</keyword>
<dbReference type="Gramene" id="OMO78886">
    <property type="protein sequence ID" value="OMO78886"/>
    <property type="gene ID" value="CCACVL1_14042"/>
</dbReference>
<dbReference type="EMBL" id="AWWV01010511">
    <property type="protein sequence ID" value="OMO78886.1"/>
    <property type="molecule type" value="Genomic_DNA"/>
</dbReference>
<dbReference type="AlphaFoldDB" id="A0A1R3I8G0"/>
<organism evidence="1 2">
    <name type="scientific">Corchorus capsularis</name>
    <name type="common">Jute</name>
    <dbReference type="NCBI Taxonomy" id="210143"/>
    <lineage>
        <taxon>Eukaryota</taxon>
        <taxon>Viridiplantae</taxon>
        <taxon>Streptophyta</taxon>
        <taxon>Embryophyta</taxon>
        <taxon>Tracheophyta</taxon>
        <taxon>Spermatophyta</taxon>
        <taxon>Magnoliopsida</taxon>
        <taxon>eudicotyledons</taxon>
        <taxon>Gunneridae</taxon>
        <taxon>Pentapetalae</taxon>
        <taxon>rosids</taxon>
        <taxon>malvids</taxon>
        <taxon>Malvales</taxon>
        <taxon>Malvaceae</taxon>
        <taxon>Grewioideae</taxon>
        <taxon>Apeibeae</taxon>
        <taxon>Corchorus</taxon>
    </lineage>
</organism>
<comment type="caution">
    <text evidence="1">The sequence shown here is derived from an EMBL/GenBank/DDBJ whole genome shotgun (WGS) entry which is preliminary data.</text>
</comment>
<sequence length="40" mass="4744">MAKRGRELCLFRPLNPMEAKDFSPYRSIVSPKGRPHYTRH</sequence>
<accession>A0A1R3I8G0</accession>
<dbReference type="Proteomes" id="UP000188268">
    <property type="component" value="Unassembled WGS sequence"/>
</dbReference>
<gene>
    <name evidence="1" type="ORF">CCACVL1_14042</name>
</gene>
<evidence type="ECO:0000313" key="2">
    <source>
        <dbReference type="Proteomes" id="UP000188268"/>
    </source>
</evidence>
<name>A0A1R3I8G0_COCAP</name>
<proteinExistence type="predicted"/>
<protein>
    <submittedName>
        <fullName evidence="1">Uncharacterized protein</fullName>
    </submittedName>
</protein>
<reference evidence="1 2" key="1">
    <citation type="submission" date="2013-09" db="EMBL/GenBank/DDBJ databases">
        <title>Corchorus capsularis genome sequencing.</title>
        <authorList>
            <person name="Alam M."/>
            <person name="Haque M.S."/>
            <person name="Islam M.S."/>
            <person name="Emdad E.M."/>
            <person name="Islam M.M."/>
            <person name="Ahmed B."/>
            <person name="Halim A."/>
            <person name="Hossen Q.M.M."/>
            <person name="Hossain M.Z."/>
            <person name="Ahmed R."/>
            <person name="Khan M.M."/>
            <person name="Islam R."/>
            <person name="Rashid M.M."/>
            <person name="Khan S.A."/>
            <person name="Rahman M.S."/>
            <person name="Alam M."/>
        </authorList>
    </citation>
    <scope>NUCLEOTIDE SEQUENCE [LARGE SCALE GENOMIC DNA]</scope>
    <source>
        <strain evidence="2">cv. CVL-1</strain>
        <tissue evidence="1">Whole seedling</tissue>
    </source>
</reference>
<evidence type="ECO:0000313" key="1">
    <source>
        <dbReference type="EMBL" id="OMO78886.1"/>
    </source>
</evidence>